<dbReference type="Proteomes" id="UP000008311">
    <property type="component" value="Unassembled WGS sequence"/>
</dbReference>
<evidence type="ECO:0000313" key="1">
    <source>
        <dbReference type="EMBL" id="EEF36384.1"/>
    </source>
</evidence>
<dbReference type="PANTHER" id="PTHR36063:SF3">
    <property type="entry name" value="PROTEIN, PUTATIVE-RELATED"/>
    <property type="match status" value="1"/>
</dbReference>
<accession>B9SIZ1</accession>
<dbReference type="EMBL" id="EQ973978">
    <property type="protein sequence ID" value="EEF36384.1"/>
    <property type="molecule type" value="Genomic_DNA"/>
</dbReference>
<proteinExistence type="predicted"/>
<organism evidence="1 2">
    <name type="scientific">Ricinus communis</name>
    <name type="common">Castor bean</name>
    <dbReference type="NCBI Taxonomy" id="3988"/>
    <lineage>
        <taxon>Eukaryota</taxon>
        <taxon>Viridiplantae</taxon>
        <taxon>Streptophyta</taxon>
        <taxon>Embryophyta</taxon>
        <taxon>Tracheophyta</taxon>
        <taxon>Spermatophyta</taxon>
        <taxon>Magnoliopsida</taxon>
        <taxon>eudicotyledons</taxon>
        <taxon>Gunneridae</taxon>
        <taxon>Pentapetalae</taxon>
        <taxon>rosids</taxon>
        <taxon>fabids</taxon>
        <taxon>Malpighiales</taxon>
        <taxon>Euphorbiaceae</taxon>
        <taxon>Acalyphoideae</taxon>
        <taxon>Acalypheae</taxon>
        <taxon>Ricinus</taxon>
    </lineage>
</organism>
<dbReference type="PANTHER" id="PTHR36063">
    <property type="entry name" value="ARABIDOPSIS THALIANA GENOMIC DNA, CHROMOSOME 5, P1 CLONE:MOK16"/>
    <property type="match status" value="1"/>
</dbReference>
<dbReference type="eggNOG" id="ENOG502SX6T">
    <property type="taxonomic scope" value="Eukaryota"/>
</dbReference>
<dbReference type="AlphaFoldDB" id="B9SIZ1"/>
<gene>
    <name evidence="1" type="ORF">RCOM_0596950</name>
</gene>
<evidence type="ECO:0000313" key="2">
    <source>
        <dbReference type="Proteomes" id="UP000008311"/>
    </source>
</evidence>
<keyword evidence="2" id="KW-1185">Reference proteome</keyword>
<protein>
    <submittedName>
        <fullName evidence="1">Uncharacterized protein</fullName>
    </submittedName>
</protein>
<reference evidence="2" key="1">
    <citation type="journal article" date="2010" name="Nat. Biotechnol.">
        <title>Draft genome sequence of the oilseed species Ricinus communis.</title>
        <authorList>
            <person name="Chan A.P."/>
            <person name="Crabtree J."/>
            <person name="Zhao Q."/>
            <person name="Lorenzi H."/>
            <person name="Orvis J."/>
            <person name="Puiu D."/>
            <person name="Melake-Berhan A."/>
            <person name="Jones K.M."/>
            <person name="Redman J."/>
            <person name="Chen G."/>
            <person name="Cahoon E.B."/>
            <person name="Gedil M."/>
            <person name="Stanke M."/>
            <person name="Haas B.J."/>
            <person name="Wortman J.R."/>
            <person name="Fraser-Liggett C.M."/>
            <person name="Ravel J."/>
            <person name="Rabinowicz P.D."/>
        </authorList>
    </citation>
    <scope>NUCLEOTIDE SEQUENCE [LARGE SCALE GENOMIC DNA]</scope>
    <source>
        <strain evidence="2">cv. Hale</strain>
    </source>
</reference>
<name>B9SIZ1_RICCO</name>
<dbReference type="InParanoid" id="B9SIZ1"/>
<sequence length="143" mass="15843">MVAVLECVPALGGSLMFTVVLQNDQDPLHGLKYNDTSSCKPEESSKGLQIIKIYHLNSLVFVQMVKGVRYVDNFGEVAPALLTFHRRSSSINPKLETIAEELDHSNSYFQSLEVVVPKRVVFLLPLVLSMGMYFLINKAVGSA</sequence>